<dbReference type="InterPro" id="IPR016162">
    <property type="entry name" value="Ald_DH_N"/>
</dbReference>
<evidence type="ECO:0000313" key="8">
    <source>
        <dbReference type="EMBL" id="MET3792401.1"/>
    </source>
</evidence>
<dbReference type="EC" id="1.2.1.3" evidence="3"/>
<dbReference type="InterPro" id="IPR016160">
    <property type="entry name" value="Ald_DH_CS_CYS"/>
</dbReference>
<dbReference type="PANTHER" id="PTHR42804">
    <property type="entry name" value="ALDEHYDE DEHYDROGENASE"/>
    <property type="match status" value="1"/>
</dbReference>
<dbReference type="Proteomes" id="UP001549076">
    <property type="component" value="Unassembled WGS sequence"/>
</dbReference>
<comment type="caution">
    <text evidence="8">The sequence shown here is derived from an EMBL/GenBank/DDBJ whole genome shotgun (WGS) entry which is preliminary data.</text>
</comment>
<sequence length="482" mass="51203">MESPLLYRPESLFVGGRWLRAGTAPFPVTDPSTGSTLGEIAPGRAAHVEAAAQAAAAAFPNWSRLASGKRAKYLTAFAAGLRARHDMLVELQMANNGKPRFEAELDVSDAIATFEYYAELATTLDERQGADVPVPDAGYRARLRQEPVGPVGLIVPWNFPLVTSAWKLAPALAAGCTVVLKTSEFIPFAELVYADIAAESGLPAGVLNIVTGAAEAGEALVASPLLRKISFTGSNRVGALVMRTLAERTAPVSLELGGKSPILVFADADLDAAVDFIVGGMFTNAGQMCSATSRLLADKAILPALVDKLTARVSTLKVGSPFEDGTEMGPLTTQPQFERVKQVLKEAEADRLKPLTGGKVRGGDGFFIGPTIYLDVPDDHAIWRREIFGPVLAIRGFADEDEAVRLANDTDYGLVATLVSPDKVRTDRVAAALEAGMVWVNSQQVIFPQTSWGGFKASGIGRELGPWGLSAFTGIKHIVEMV</sequence>
<gene>
    <name evidence="8" type="ORF">ABID37_002618</name>
</gene>
<dbReference type="Pfam" id="PF00171">
    <property type="entry name" value="Aldedh"/>
    <property type="match status" value="1"/>
</dbReference>
<dbReference type="Gene3D" id="3.40.309.10">
    <property type="entry name" value="Aldehyde Dehydrogenase, Chain A, domain 2"/>
    <property type="match status" value="1"/>
</dbReference>
<feature type="active site" evidence="5">
    <location>
        <position position="255"/>
    </location>
</feature>
<dbReference type="PROSITE" id="PS00070">
    <property type="entry name" value="ALDEHYDE_DEHYDR_CYS"/>
    <property type="match status" value="1"/>
</dbReference>
<dbReference type="RefSeq" id="WP_354195384.1">
    <property type="nucleotide sequence ID" value="NZ_JBEPML010000008.1"/>
</dbReference>
<keyword evidence="2 6" id="KW-0560">Oxidoreductase</keyword>
<comment type="catalytic activity">
    <reaction evidence="4">
        <text>an aldehyde + NAD(+) + H2O = a carboxylate + NADH + 2 H(+)</text>
        <dbReference type="Rhea" id="RHEA:16185"/>
        <dbReference type="ChEBI" id="CHEBI:15377"/>
        <dbReference type="ChEBI" id="CHEBI:15378"/>
        <dbReference type="ChEBI" id="CHEBI:17478"/>
        <dbReference type="ChEBI" id="CHEBI:29067"/>
        <dbReference type="ChEBI" id="CHEBI:57540"/>
        <dbReference type="ChEBI" id="CHEBI:57945"/>
        <dbReference type="EC" id="1.2.1.3"/>
    </reaction>
</comment>
<dbReference type="Gene3D" id="3.40.605.10">
    <property type="entry name" value="Aldehyde Dehydrogenase, Chain A, domain 1"/>
    <property type="match status" value="1"/>
</dbReference>
<dbReference type="EMBL" id="JBEPML010000008">
    <property type="protein sequence ID" value="MET3792401.1"/>
    <property type="molecule type" value="Genomic_DNA"/>
</dbReference>
<protein>
    <recommendedName>
        <fullName evidence="3">aldehyde dehydrogenase (NAD(+))</fullName>
        <ecNumber evidence="3">1.2.1.3</ecNumber>
    </recommendedName>
</protein>
<reference evidence="8 9" key="1">
    <citation type="submission" date="2024-06" db="EMBL/GenBank/DDBJ databases">
        <title>Genomic Encyclopedia of Type Strains, Phase IV (KMG-IV): sequencing the most valuable type-strain genomes for metagenomic binning, comparative biology and taxonomic classification.</title>
        <authorList>
            <person name="Goeker M."/>
        </authorList>
    </citation>
    <scope>NUCLEOTIDE SEQUENCE [LARGE SCALE GENOMIC DNA]</scope>
    <source>
        <strain evidence="8 9">DSM 27865</strain>
    </source>
</reference>
<evidence type="ECO:0000256" key="1">
    <source>
        <dbReference type="ARBA" id="ARBA00009986"/>
    </source>
</evidence>
<dbReference type="InterPro" id="IPR029510">
    <property type="entry name" value="Ald_DH_CS_GLU"/>
</dbReference>
<comment type="similarity">
    <text evidence="1 6">Belongs to the aldehyde dehydrogenase family.</text>
</comment>
<evidence type="ECO:0000313" key="9">
    <source>
        <dbReference type="Proteomes" id="UP001549076"/>
    </source>
</evidence>
<keyword evidence="9" id="KW-1185">Reference proteome</keyword>
<organism evidence="8 9">
    <name type="scientific">Aquamicrobium terrae</name>
    <dbReference type="NCBI Taxonomy" id="1324945"/>
    <lineage>
        <taxon>Bacteria</taxon>
        <taxon>Pseudomonadati</taxon>
        <taxon>Pseudomonadota</taxon>
        <taxon>Alphaproteobacteria</taxon>
        <taxon>Hyphomicrobiales</taxon>
        <taxon>Phyllobacteriaceae</taxon>
        <taxon>Aquamicrobium</taxon>
    </lineage>
</organism>
<evidence type="ECO:0000259" key="7">
    <source>
        <dbReference type="Pfam" id="PF00171"/>
    </source>
</evidence>
<dbReference type="GO" id="GO:0008802">
    <property type="term" value="F:betaine-aldehyde dehydrogenase (NAD+) activity"/>
    <property type="evidence" value="ECO:0007669"/>
    <property type="project" value="UniProtKB-EC"/>
</dbReference>
<dbReference type="InterPro" id="IPR016163">
    <property type="entry name" value="Ald_DH_C"/>
</dbReference>
<dbReference type="InterPro" id="IPR015590">
    <property type="entry name" value="Aldehyde_DH_dom"/>
</dbReference>
<name>A0ABV2N018_9HYPH</name>
<proteinExistence type="inferred from homology"/>
<evidence type="ECO:0000256" key="4">
    <source>
        <dbReference type="ARBA" id="ARBA00049194"/>
    </source>
</evidence>
<accession>A0ABV2N018</accession>
<evidence type="ECO:0000256" key="5">
    <source>
        <dbReference type="PROSITE-ProRule" id="PRU10007"/>
    </source>
</evidence>
<dbReference type="InterPro" id="IPR016161">
    <property type="entry name" value="Ald_DH/histidinol_DH"/>
</dbReference>
<evidence type="ECO:0000256" key="2">
    <source>
        <dbReference type="ARBA" id="ARBA00023002"/>
    </source>
</evidence>
<dbReference type="SUPFAM" id="SSF53720">
    <property type="entry name" value="ALDH-like"/>
    <property type="match status" value="1"/>
</dbReference>
<feature type="domain" description="Aldehyde dehydrogenase" evidence="7">
    <location>
        <begin position="19"/>
        <end position="478"/>
    </location>
</feature>
<evidence type="ECO:0000256" key="3">
    <source>
        <dbReference type="ARBA" id="ARBA00024226"/>
    </source>
</evidence>
<dbReference type="PROSITE" id="PS00687">
    <property type="entry name" value="ALDEHYDE_DEHYDR_GLU"/>
    <property type="match status" value="1"/>
</dbReference>
<dbReference type="PANTHER" id="PTHR42804:SF1">
    <property type="entry name" value="ALDEHYDE DEHYDROGENASE-RELATED"/>
    <property type="match status" value="1"/>
</dbReference>
<evidence type="ECO:0000256" key="6">
    <source>
        <dbReference type="RuleBase" id="RU003345"/>
    </source>
</evidence>